<keyword evidence="2" id="KW-1185">Reference proteome</keyword>
<reference evidence="1 2" key="1">
    <citation type="submission" date="2019-07" db="EMBL/GenBank/DDBJ databases">
        <title>Genomic Encyclopedia of Archaeal and Bacterial Type Strains, Phase II (KMG-II): from individual species to whole genera.</title>
        <authorList>
            <person name="Goeker M."/>
        </authorList>
    </citation>
    <scope>NUCLEOTIDE SEQUENCE [LARGE SCALE GENOMIC DNA]</scope>
    <source>
        <strain evidence="1 2">DSM 14571</strain>
    </source>
</reference>
<sequence length="318" mass="37722">MEIKNYKIDIPVLLIFFCRPEKTKQVFDAIKEARPSKLYLYQDGARPNRPDDVENVKKCREVVADIDWDCQVFYKYQEENFGCDPSEFISQKWMFENEEYGIVLEDDDVPSQSFFPFCKELLEKYKDDKRIGIICGMNTLGETNYNDDSYFFAKSGSIWGWATWKRNVDIWDEHYTWLDDEKLLQNLQRNLSKGEYQQLVNTSMQHRNTGKAHYETILGSSVIINSMMNIIPHKNMISNIGIGENSTHATNNLKLLPKAIRKILYMKTFELNFPLRHPKYITEIVQYKKDVNRILAIDYPVKRFMRRIEGIIYRIINR</sequence>
<evidence type="ECO:0008006" key="3">
    <source>
        <dbReference type="Google" id="ProtNLM"/>
    </source>
</evidence>
<dbReference type="SUPFAM" id="SSF53448">
    <property type="entry name" value="Nucleotide-diphospho-sugar transferases"/>
    <property type="match status" value="1"/>
</dbReference>
<evidence type="ECO:0000313" key="2">
    <source>
        <dbReference type="Proteomes" id="UP000324513"/>
    </source>
</evidence>
<organism evidence="1 2">
    <name type="scientific">Elizabethkingia miricola</name>
    <name type="common">Chryseobacterium miricola</name>
    <dbReference type="NCBI Taxonomy" id="172045"/>
    <lineage>
        <taxon>Bacteria</taxon>
        <taxon>Pseudomonadati</taxon>
        <taxon>Bacteroidota</taxon>
        <taxon>Flavobacteriia</taxon>
        <taxon>Flavobacteriales</taxon>
        <taxon>Weeksellaceae</taxon>
        <taxon>Elizabethkingia</taxon>
    </lineage>
</organism>
<name>A0ABY3NDV7_ELIMR</name>
<dbReference type="EMBL" id="VNHK01000009">
    <property type="protein sequence ID" value="TYO89750.1"/>
    <property type="molecule type" value="Genomic_DNA"/>
</dbReference>
<protein>
    <recommendedName>
        <fullName evidence="3">Hemolysin activation protein</fullName>
    </recommendedName>
</protein>
<proteinExistence type="predicted"/>
<dbReference type="InterPro" id="IPR029044">
    <property type="entry name" value="Nucleotide-diphossugar_trans"/>
</dbReference>
<evidence type="ECO:0000313" key="1">
    <source>
        <dbReference type="EMBL" id="TYO89750.1"/>
    </source>
</evidence>
<comment type="caution">
    <text evidence="1">The sequence shown here is derived from an EMBL/GenBank/DDBJ whole genome shotgun (WGS) entry which is preliminary data.</text>
</comment>
<dbReference type="Gene3D" id="3.90.550.10">
    <property type="entry name" value="Spore Coat Polysaccharide Biosynthesis Protein SpsA, Chain A"/>
    <property type="match status" value="1"/>
</dbReference>
<dbReference type="Proteomes" id="UP000324513">
    <property type="component" value="Unassembled WGS sequence"/>
</dbReference>
<dbReference type="RefSeq" id="WP_065081871.1">
    <property type="nucleotide sequence ID" value="NZ_FLSS01000006.1"/>
</dbReference>
<accession>A0ABY3NDV7</accession>
<gene>
    <name evidence="1" type="ORF">LX74_02742</name>
</gene>